<dbReference type="GO" id="GO:0003700">
    <property type="term" value="F:DNA-binding transcription factor activity"/>
    <property type="evidence" value="ECO:0007669"/>
    <property type="project" value="InterPro"/>
</dbReference>
<dbReference type="InterPro" id="IPR000835">
    <property type="entry name" value="HTH_MarR-typ"/>
</dbReference>
<dbReference type="PANTHER" id="PTHR39515:SF2">
    <property type="entry name" value="HTH-TYPE TRANSCRIPTIONAL REGULATOR RV0880"/>
    <property type="match status" value="1"/>
</dbReference>
<dbReference type="Gene3D" id="1.10.10.10">
    <property type="entry name" value="Winged helix-like DNA-binding domain superfamily/Winged helix DNA-binding domain"/>
    <property type="match status" value="1"/>
</dbReference>
<organism evidence="2 3">
    <name type="scientific">Amycolatopsis alkalitolerans</name>
    <dbReference type="NCBI Taxonomy" id="2547244"/>
    <lineage>
        <taxon>Bacteria</taxon>
        <taxon>Bacillati</taxon>
        <taxon>Actinomycetota</taxon>
        <taxon>Actinomycetes</taxon>
        <taxon>Pseudonocardiales</taxon>
        <taxon>Pseudonocardiaceae</taxon>
        <taxon>Amycolatopsis</taxon>
    </lineage>
</organism>
<keyword evidence="3" id="KW-1185">Reference proteome</keyword>
<comment type="caution">
    <text evidence="2">The sequence shown here is derived from an EMBL/GenBank/DDBJ whole genome shotgun (WGS) entry which is preliminary data.</text>
</comment>
<dbReference type="Proteomes" id="UP000305546">
    <property type="component" value="Unassembled WGS sequence"/>
</dbReference>
<name>A0A5C4MCA1_9PSEU</name>
<feature type="domain" description="HTH marR-type" evidence="1">
    <location>
        <begin position="5"/>
        <end position="144"/>
    </location>
</feature>
<dbReference type="EMBL" id="VDFW01000001">
    <property type="protein sequence ID" value="TNC29651.1"/>
    <property type="molecule type" value="Genomic_DNA"/>
</dbReference>
<dbReference type="InterPro" id="IPR052526">
    <property type="entry name" value="HTH-type_Bedaq_tolerance"/>
</dbReference>
<dbReference type="PANTHER" id="PTHR39515">
    <property type="entry name" value="CONSERVED PROTEIN"/>
    <property type="match status" value="1"/>
</dbReference>
<evidence type="ECO:0000313" key="2">
    <source>
        <dbReference type="EMBL" id="TNC29651.1"/>
    </source>
</evidence>
<evidence type="ECO:0000313" key="3">
    <source>
        <dbReference type="Proteomes" id="UP000305546"/>
    </source>
</evidence>
<gene>
    <name evidence="2" type="ORF">FG385_01450</name>
</gene>
<dbReference type="RefSeq" id="WP_139094722.1">
    <property type="nucleotide sequence ID" value="NZ_VDFW01000001.1"/>
</dbReference>
<sequence>MTGTEAELADVVARLRRAMRRAARGADPGNPLSVAQLELLSSLADNPGAQPGQLARALRLAPNSVTTLVNGLRARDLVTRASGVGDRRTVRLTLTEAGEDMVRHWQATNAEILRTALAGLHPGWQHVLSAALPALRELIGAIDEFAEEANRAVTDPRPGRTAPR</sequence>
<dbReference type="SMART" id="SM00347">
    <property type="entry name" value="HTH_MARR"/>
    <property type="match status" value="1"/>
</dbReference>
<dbReference type="PRINTS" id="PR00598">
    <property type="entry name" value="HTHMARR"/>
</dbReference>
<protein>
    <submittedName>
        <fullName evidence="2">MarR family transcriptional regulator</fullName>
    </submittedName>
</protein>
<dbReference type="OrthoDB" id="9804055at2"/>
<dbReference type="InterPro" id="IPR036390">
    <property type="entry name" value="WH_DNA-bd_sf"/>
</dbReference>
<dbReference type="SUPFAM" id="SSF46785">
    <property type="entry name" value="Winged helix' DNA-binding domain"/>
    <property type="match status" value="1"/>
</dbReference>
<evidence type="ECO:0000259" key="1">
    <source>
        <dbReference type="PROSITE" id="PS50995"/>
    </source>
</evidence>
<dbReference type="InterPro" id="IPR036388">
    <property type="entry name" value="WH-like_DNA-bd_sf"/>
</dbReference>
<reference evidence="2 3" key="1">
    <citation type="submission" date="2019-06" db="EMBL/GenBank/DDBJ databases">
        <title>Amycolatopsis alkalitolerans sp. nov., isolated from Gastrodia elata Blume.</title>
        <authorList>
            <person name="Narsing Rao M.P."/>
            <person name="Li W.J."/>
        </authorList>
    </citation>
    <scope>NUCLEOTIDE SEQUENCE [LARGE SCALE GENOMIC DNA]</scope>
    <source>
        <strain evidence="2 3">SYSUP0005</strain>
    </source>
</reference>
<proteinExistence type="predicted"/>
<dbReference type="Pfam" id="PF12802">
    <property type="entry name" value="MarR_2"/>
    <property type="match status" value="1"/>
</dbReference>
<dbReference type="PROSITE" id="PS50995">
    <property type="entry name" value="HTH_MARR_2"/>
    <property type="match status" value="1"/>
</dbReference>
<dbReference type="AlphaFoldDB" id="A0A5C4MCA1"/>
<accession>A0A5C4MCA1</accession>